<sequence>MAVFPHPKSLLRLCLSFLTTGLITIGTGFPTAAHAENEAGWDVTKINGKEYVAVEGVKNFYKFTSFKQSGDRLVLDSKSIEMKLQVGAQECLMNNVKFILSNPVVEQGSKTYVSRLDLTKLIDPVLRPQFISDAGNFRTIILDPGHGGKDPGSTNSIGTEANYTLKLAYRVKAILESRPERFRVIMTRDSDRYVSLQGRVDIANAVQENALFISLHFNSGGRSARGIETFTLSPPGVAHYGRGVVAADSISRAGNQHDSANIALATAVHGYTLRLLQKKGVTTFDRGIKRARFSVLSGVRHPAILFEGGFMSNPYEAKLISSDAYQNLIAESVVYAVECYRSNVSTATAGRR</sequence>
<protein>
    <recommendedName>
        <fullName evidence="2">N-acetylmuramoyl-L-alanine amidase</fullName>
        <ecNumber evidence="2">3.5.1.28</ecNumber>
    </recommendedName>
</protein>
<dbReference type="InterPro" id="IPR002508">
    <property type="entry name" value="MurNAc-LAA_cat"/>
</dbReference>
<evidence type="ECO:0000313" key="5">
    <source>
        <dbReference type="EMBL" id="MBK1883491.1"/>
    </source>
</evidence>
<dbReference type="GO" id="GO:0009253">
    <property type="term" value="P:peptidoglycan catabolic process"/>
    <property type="evidence" value="ECO:0007669"/>
    <property type="project" value="InterPro"/>
</dbReference>
<evidence type="ECO:0000256" key="2">
    <source>
        <dbReference type="ARBA" id="ARBA00011901"/>
    </source>
</evidence>
<accession>A0A934VRR4</accession>
<evidence type="ECO:0000256" key="3">
    <source>
        <dbReference type="ARBA" id="ARBA00022801"/>
    </source>
</evidence>
<dbReference type="SUPFAM" id="SSF53187">
    <property type="entry name" value="Zn-dependent exopeptidases"/>
    <property type="match status" value="1"/>
</dbReference>
<organism evidence="5 6">
    <name type="scientific">Luteolibacter pohnpeiensis</name>
    <dbReference type="NCBI Taxonomy" id="454153"/>
    <lineage>
        <taxon>Bacteria</taxon>
        <taxon>Pseudomonadati</taxon>
        <taxon>Verrucomicrobiota</taxon>
        <taxon>Verrucomicrobiia</taxon>
        <taxon>Verrucomicrobiales</taxon>
        <taxon>Verrucomicrobiaceae</taxon>
        <taxon>Luteolibacter</taxon>
    </lineage>
</organism>
<dbReference type="InterPro" id="IPR050695">
    <property type="entry name" value="N-acetylmuramoyl_amidase_3"/>
</dbReference>
<comment type="caution">
    <text evidence="5">The sequence shown here is derived from an EMBL/GenBank/DDBJ whole genome shotgun (WGS) entry which is preliminary data.</text>
</comment>
<dbReference type="EC" id="3.5.1.28" evidence="2"/>
<comment type="catalytic activity">
    <reaction evidence="1">
        <text>Hydrolyzes the link between N-acetylmuramoyl residues and L-amino acid residues in certain cell-wall glycopeptides.</text>
        <dbReference type="EC" id="3.5.1.28"/>
    </reaction>
</comment>
<dbReference type="RefSeq" id="WP_200271693.1">
    <property type="nucleotide sequence ID" value="NZ_JAENIJ010000022.1"/>
</dbReference>
<dbReference type="Pfam" id="PF01520">
    <property type="entry name" value="Amidase_3"/>
    <property type="match status" value="1"/>
</dbReference>
<dbReference type="PANTHER" id="PTHR30404">
    <property type="entry name" value="N-ACETYLMURAMOYL-L-ALANINE AMIDASE"/>
    <property type="match status" value="1"/>
</dbReference>
<dbReference type="EMBL" id="JAENIJ010000022">
    <property type="protein sequence ID" value="MBK1883491.1"/>
    <property type="molecule type" value="Genomic_DNA"/>
</dbReference>
<evidence type="ECO:0000256" key="1">
    <source>
        <dbReference type="ARBA" id="ARBA00001561"/>
    </source>
</evidence>
<keyword evidence="6" id="KW-1185">Reference proteome</keyword>
<proteinExistence type="predicted"/>
<evidence type="ECO:0000313" key="6">
    <source>
        <dbReference type="Proteomes" id="UP000603141"/>
    </source>
</evidence>
<evidence type="ECO:0000259" key="4">
    <source>
        <dbReference type="SMART" id="SM00646"/>
    </source>
</evidence>
<dbReference type="Proteomes" id="UP000603141">
    <property type="component" value="Unassembled WGS sequence"/>
</dbReference>
<dbReference type="AlphaFoldDB" id="A0A934VRR4"/>
<keyword evidence="3" id="KW-0378">Hydrolase</keyword>
<dbReference type="Gene3D" id="3.40.630.40">
    <property type="entry name" value="Zn-dependent exopeptidases"/>
    <property type="match status" value="1"/>
</dbReference>
<reference evidence="5" key="1">
    <citation type="submission" date="2021-01" db="EMBL/GenBank/DDBJ databases">
        <title>Modified the classification status of verrucomicrobia.</title>
        <authorList>
            <person name="Feng X."/>
        </authorList>
    </citation>
    <scope>NUCLEOTIDE SEQUENCE</scope>
    <source>
        <strain evidence="5">KCTC 22041</strain>
    </source>
</reference>
<name>A0A934VRR4_9BACT</name>
<dbReference type="GO" id="GO:0030288">
    <property type="term" value="C:outer membrane-bounded periplasmic space"/>
    <property type="evidence" value="ECO:0007669"/>
    <property type="project" value="TreeGrafter"/>
</dbReference>
<gene>
    <name evidence="5" type="ORF">JIN85_13775</name>
</gene>
<dbReference type="PANTHER" id="PTHR30404:SF0">
    <property type="entry name" value="N-ACETYLMURAMOYL-L-ALANINE AMIDASE AMIC"/>
    <property type="match status" value="1"/>
</dbReference>
<dbReference type="GO" id="GO:0008745">
    <property type="term" value="F:N-acetylmuramoyl-L-alanine amidase activity"/>
    <property type="evidence" value="ECO:0007669"/>
    <property type="project" value="UniProtKB-EC"/>
</dbReference>
<dbReference type="SMART" id="SM00646">
    <property type="entry name" value="Ami_3"/>
    <property type="match status" value="1"/>
</dbReference>
<dbReference type="CDD" id="cd02696">
    <property type="entry name" value="MurNAc-LAA"/>
    <property type="match status" value="1"/>
</dbReference>
<feature type="domain" description="MurNAc-LAA" evidence="4">
    <location>
        <begin position="200"/>
        <end position="338"/>
    </location>
</feature>